<dbReference type="GO" id="GO:0016491">
    <property type="term" value="F:oxidoreductase activity"/>
    <property type="evidence" value="ECO:0007669"/>
    <property type="project" value="InterPro"/>
</dbReference>
<gene>
    <name evidence="3" type="ORF">ATN88_20690</name>
</gene>
<protein>
    <submittedName>
        <fullName evidence="3">Monoamine oxidase</fullName>
    </submittedName>
</protein>
<name>A0A135I8X3_9GAMM</name>
<dbReference type="SUPFAM" id="SSF51905">
    <property type="entry name" value="FAD/NAD(P)-binding domain"/>
    <property type="match status" value="1"/>
</dbReference>
<dbReference type="InterPro" id="IPR050703">
    <property type="entry name" value="Flavin_MAO"/>
</dbReference>
<dbReference type="PANTHER" id="PTHR43563:SF14">
    <property type="entry name" value="AMINE OXIDASE"/>
    <property type="match status" value="1"/>
</dbReference>
<dbReference type="RefSeq" id="WP_067415565.1">
    <property type="nucleotide sequence ID" value="NZ_LNTY01000033.1"/>
</dbReference>
<dbReference type="SUPFAM" id="SSF54373">
    <property type="entry name" value="FAD-linked reductases, C-terminal domain"/>
    <property type="match status" value="1"/>
</dbReference>
<dbReference type="Pfam" id="PF01593">
    <property type="entry name" value="Amino_oxidase"/>
    <property type="match status" value="1"/>
</dbReference>
<comment type="caution">
    <text evidence="3">The sequence shown here is derived from an EMBL/GenBank/DDBJ whole genome shotgun (WGS) entry which is preliminary data.</text>
</comment>
<dbReference type="EMBL" id="LNTY01000033">
    <property type="protein sequence ID" value="KXF81900.1"/>
    <property type="molecule type" value="Genomic_DNA"/>
</dbReference>
<sequence length="370" mass="40761">MNTHYQTIIVGGGLSGLYAAYLLEQQQHDYLVLEARERLGGRIVSSSLKDNSNASVDMGPSWFWPNVNPRVSALIETLGINRYKQYGDGQYMIEKVRNAPAQALNLGYDIMPDTYRLECGMRALIDGLASKIPVQKYQLQSEVHQIAKDANGYYVITLEKAGETMTLKADNVLFAMPLRLIARNIAFEPPLDPKLQRVLDGTETWMAAHAKAVFLYEKPFWRAKGFSGSASSSVGPLVEIHDASPEINGEPQYGAIMGFVGINGTARKTAGTDTLKTLIQKQLVRLFGAEADAPIAVHYLDWFQEPFTATTDDLAVMHGLYGAVQQDSNHSTVFFAGTESSREYGGYLEGALDAAQRAVDAMITKQLPRN</sequence>
<dbReference type="InterPro" id="IPR036188">
    <property type="entry name" value="FAD/NAD-bd_sf"/>
</dbReference>
<dbReference type="STRING" id="294935.ATN88_20690"/>
<dbReference type="Pfam" id="PF13450">
    <property type="entry name" value="NAD_binding_8"/>
    <property type="match status" value="1"/>
</dbReference>
<evidence type="ECO:0000313" key="3">
    <source>
        <dbReference type="EMBL" id="KXF81900.1"/>
    </source>
</evidence>
<evidence type="ECO:0000313" key="4">
    <source>
        <dbReference type="Proteomes" id="UP000070529"/>
    </source>
</evidence>
<organism evidence="3 4">
    <name type="scientific">Enterovibrio coralii</name>
    <dbReference type="NCBI Taxonomy" id="294935"/>
    <lineage>
        <taxon>Bacteria</taxon>
        <taxon>Pseudomonadati</taxon>
        <taxon>Pseudomonadota</taxon>
        <taxon>Gammaproteobacteria</taxon>
        <taxon>Vibrionales</taxon>
        <taxon>Vibrionaceae</taxon>
        <taxon>Enterovibrio</taxon>
    </lineage>
</organism>
<proteinExistence type="inferred from homology"/>
<keyword evidence="4" id="KW-1185">Reference proteome</keyword>
<accession>A0A135I8X3</accession>
<evidence type="ECO:0000256" key="1">
    <source>
        <dbReference type="ARBA" id="ARBA00005995"/>
    </source>
</evidence>
<dbReference type="Proteomes" id="UP000070529">
    <property type="component" value="Unassembled WGS sequence"/>
</dbReference>
<dbReference type="AlphaFoldDB" id="A0A135I8X3"/>
<feature type="domain" description="Amine oxidase" evidence="2">
    <location>
        <begin position="82"/>
        <end position="363"/>
    </location>
</feature>
<evidence type="ECO:0000259" key="2">
    <source>
        <dbReference type="Pfam" id="PF01593"/>
    </source>
</evidence>
<dbReference type="Gene3D" id="3.50.50.60">
    <property type="entry name" value="FAD/NAD(P)-binding domain"/>
    <property type="match status" value="2"/>
</dbReference>
<dbReference type="OrthoDB" id="337830at2"/>
<dbReference type="InterPro" id="IPR002937">
    <property type="entry name" value="Amino_oxidase"/>
</dbReference>
<reference evidence="3 4" key="1">
    <citation type="submission" date="2015-11" db="EMBL/GenBank/DDBJ databases">
        <title>Genomic Taxonomy of the Vibrionaceae.</title>
        <authorList>
            <person name="Gomez-Gil B."/>
            <person name="Enciso-Ibarra J."/>
        </authorList>
    </citation>
    <scope>NUCLEOTIDE SEQUENCE [LARGE SCALE GENOMIC DNA]</scope>
    <source>
        <strain evidence="3 4">CAIM 912</strain>
    </source>
</reference>
<comment type="similarity">
    <text evidence="1">Belongs to the flavin monoamine oxidase family.</text>
</comment>
<dbReference type="PANTHER" id="PTHR43563">
    <property type="entry name" value="AMINE OXIDASE"/>
    <property type="match status" value="1"/>
</dbReference>